<comment type="caution">
    <text evidence="6">The sequence shown here is derived from an EMBL/GenBank/DDBJ whole genome shotgun (WGS) entry which is preliminary data.</text>
</comment>
<evidence type="ECO:0000313" key="6">
    <source>
        <dbReference type="EMBL" id="MCU9612597.1"/>
    </source>
</evidence>
<dbReference type="PROSITE" id="PS00211">
    <property type="entry name" value="ABC_TRANSPORTER_1"/>
    <property type="match status" value="1"/>
</dbReference>
<keyword evidence="7" id="KW-1185">Reference proteome</keyword>
<dbReference type="InterPro" id="IPR003593">
    <property type="entry name" value="AAA+_ATPase"/>
</dbReference>
<dbReference type="InterPro" id="IPR017871">
    <property type="entry name" value="ABC_transporter-like_CS"/>
</dbReference>
<feature type="domain" description="ABC transporter" evidence="5">
    <location>
        <begin position="13"/>
        <end position="262"/>
    </location>
</feature>
<dbReference type="GO" id="GO:0016887">
    <property type="term" value="F:ATP hydrolysis activity"/>
    <property type="evidence" value="ECO:0007669"/>
    <property type="project" value="InterPro"/>
</dbReference>
<evidence type="ECO:0000259" key="5">
    <source>
        <dbReference type="PROSITE" id="PS50893"/>
    </source>
</evidence>
<keyword evidence="3" id="KW-0547">Nucleotide-binding</keyword>
<dbReference type="InterPro" id="IPR003439">
    <property type="entry name" value="ABC_transporter-like_ATP-bd"/>
</dbReference>
<dbReference type="GO" id="GO:0015833">
    <property type="term" value="P:peptide transport"/>
    <property type="evidence" value="ECO:0007669"/>
    <property type="project" value="InterPro"/>
</dbReference>
<proteinExistence type="inferred from homology"/>
<dbReference type="InterPro" id="IPR050319">
    <property type="entry name" value="ABC_transp_ATP-bind"/>
</dbReference>
<evidence type="ECO:0000256" key="1">
    <source>
        <dbReference type="ARBA" id="ARBA00005417"/>
    </source>
</evidence>
<gene>
    <name evidence="6" type="ORF">OEV98_03340</name>
</gene>
<dbReference type="EMBL" id="JAOUSF010000001">
    <property type="protein sequence ID" value="MCU9612597.1"/>
    <property type="molecule type" value="Genomic_DNA"/>
</dbReference>
<keyword evidence="2" id="KW-0813">Transport</keyword>
<dbReference type="InterPro" id="IPR027417">
    <property type="entry name" value="P-loop_NTPase"/>
</dbReference>
<dbReference type="AlphaFoldDB" id="A0AAE3LMD6"/>
<dbReference type="GO" id="GO:0005524">
    <property type="term" value="F:ATP binding"/>
    <property type="evidence" value="ECO:0007669"/>
    <property type="project" value="UniProtKB-KW"/>
</dbReference>
<dbReference type="PANTHER" id="PTHR43776">
    <property type="entry name" value="TRANSPORT ATP-BINDING PROTEIN"/>
    <property type="match status" value="1"/>
</dbReference>
<dbReference type="Pfam" id="PF00005">
    <property type="entry name" value="ABC_tran"/>
    <property type="match status" value="1"/>
</dbReference>
<dbReference type="SMART" id="SM00382">
    <property type="entry name" value="AAA"/>
    <property type="match status" value="1"/>
</dbReference>
<accession>A0AAE3LMD6</accession>
<dbReference type="FunFam" id="3.40.50.300:FF:000016">
    <property type="entry name" value="Oligopeptide ABC transporter ATP-binding component"/>
    <property type="match status" value="1"/>
</dbReference>
<evidence type="ECO:0000256" key="4">
    <source>
        <dbReference type="ARBA" id="ARBA00022840"/>
    </source>
</evidence>
<reference evidence="6" key="1">
    <citation type="submission" date="2022-10" db="EMBL/GenBank/DDBJ databases">
        <title>Description of Fervidibacillus gen. nov. in the family Fervidibacillaceae fam. nov. with two species, Fervidibacillus albus sp. nov., and Fervidibacillus halotolerans sp. nov., isolated from tidal flat sediments.</title>
        <authorList>
            <person name="Kwon K.K."/>
            <person name="Yang S.-H."/>
        </authorList>
    </citation>
    <scope>NUCLEOTIDE SEQUENCE</scope>
    <source>
        <strain evidence="6">JCM 19140</strain>
    </source>
</reference>
<dbReference type="CDD" id="cd03257">
    <property type="entry name" value="ABC_NikE_OppD_transporters"/>
    <property type="match status" value="1"/>
</dbReference>
<protein>
    <submittedName>
        <fullName evidence="6">ABC transporter ATP-binding protein</fullName>
    </submittedName>
</protein>
<organism evidence="6 7">
    <name type="scientific">Perspicuibacillus lycopersici</name>
    <dbReference type="NCBI Taxonomy" id="1325689"/>
    <lineage>
        <taxon>Bacteria</taxon>
        <taxon>Bacillati</taxon>
        <taxon>Bacillota</taxon>
        <taxon>Bacilli</taxon>
        <taxon>Bacillales</taxon>
        <taxon>Bacillaceae</taxon>
        <taxon>Perspicuibacillus</taxon>
    </lineage>
</organism>
<evidence type="ECO:0000313" key="7">
    <source>
        <dbReference type="Proteomes" id="UP001209318"/>
    </source>
</evidence>
<comment type="similarity">
    <text evidence="1">Belongs to the ABC transporter superfamily.</text>
</comment>
<dbReference type="SUPFAM" id="SSF52540">
    <property type="entry name" value="P-loop containing nucleoside triphosphate hydrolases"/>
    <property type="match status" value="1"/>
</dbReference>
<dbReference type="NCBIfam" id="TIGR01727">
    <property type="entry name" value="oligo_HPY"/>
    <property type="match status" value="1"/>
</dbReference>
<dbReference type="InterPro" id="IPR013563">
    <property type="entry name" value="Oligopep_ABC_C"/>
</dbReference>
<evidence type="ECO:0000256" key="2">
    <source>
        <dbReference type="ARBA" id="ARBA00022448"/>
    </source>
</evidence>
<dbReference type="Pfam" id="PF08352">
    <property type="entry name" value="oligo_HPY"/>
    <property type="match status" value="1"/>
</dbReference>
<dbReference type="Gene3D" id="3.40.50.300">
    <property type="entry name" value="P-loop containing nucleotide triphosphate hydrolases"/>
    <property type="match status" value="1"/>
</dbReference>
<name>A0AAE3LMD6_9BACI</name>
<dbReference type="RefSeq" id="WP_263071781.1">
    <property type="nucleotide sequence ID" value="NZ_JAOUSF010000001.1"/>
</dbReference>
<sequence>MKEAASKESATLVEVEDLVIKFPVRGNKKNRFITPVDKVSLKIKKGEALALVGESGSGKTTIGRALVRLLKPTDGKILVDGEEINDYKGKSLAKYRQVAQMIFQDPFGSLNPVKTIESHVKFPLKKHQGFKGQELDQKITDLLVQVGLTPVNEIRKKYPHELSGGQRQRLAIARALAVNPQFIVADEPTSMLDVSIRAGILQLMNDLKQELDLSYLYITHDLASARYFGDRIMVLYGGKVMEIAESKELIKHPLNPYTQLLLSATPGSESQINLKDMTNEPPDLGEGRKGCPFVHRCPLASNECKEKMPALEEVSNGHFVACYHYDKEKIVF</sequence>
<evidence type="ECO:0000256" key="3">
    <source>
        <dbReference type="ARBA" id="ARBA00022741"/>
    </source>
</evidence>
<keyword evidence="4 6" id="KW-0067">ATP-binding</keyword>
<dbReference type="GO" id="GO:0055085">
    <property type="term" value="P:transmembrane transport"/>
    <property type="evidence" value="ECO:0007669"/>
    <property type="project" value="UniProtKB-ARBA"/>
</dbReference>
<dbReference type="PROSITE" id="PS50893">
    <property type="entry name" value="ABC_TRANSPORTER_2"/>
    <property type="match status" value="1"/>
</dbReference>
<dbReference type="Proteomes" id="UP001209318">
    <property type="component" value="Unassembled WGS sequence"/>
</dbReference>